<dbReference type="EMBL" id="CM056743">
    <property type="protein sequence ID" value="KAJ8670031.1"/>
    <property type="molecule type" value="Genomic_DNA"/>
</dbReference>
<accession>A0ACC2NHC7</accession>
<dbReference type="Proteomes" id="UP001239111">
    <property type="component" value="Chromosome 3"/>
</dbReference>
<gene>
    <name evidence="1" type="ORF">QAD02_001290</name>
</gene>
<protein>
    <submittedName>
        <fullName evidence="1">Uncharacterized protein</fullName>
    </submittedName>
</protein>
<sequence length="367" mass="42280">MEELRFQIIDNLKKLDKKNNKSKNKKKKQYFISPNFTPKLQSQFEQFYPKNEVCKSIKHSDEAKKRDECRKGFSPDGKFDGYRSIYSQPLRREVSWGVHGLHLTSATVALTGLAKHSNIFGRNYSFEETKSLLKNDDATFVGALFLKFLIVIESRLTHIYLFNPINNLEERLKTPERLGAIGGIEASIAIKSLGFLTIFDCAPNAHTSGTYDNKHVMYALHPIKKGTPITTSLCSIYQMYRKKPERQAIYFEFYNRPCECQACKEDWLKDIGPVEKILESDKSKPENIKKLDEEIRLIEIELKKSNSLNFPDTKLLSRAKTAVAKSWKYFPMPSLVTCKAVHLLNLVSDRLLRPWDLDPEKLSLCAN</sequence>
<keyword evidence="2" id="KW-1185">Reference proteome</keyword>
<evidence type="ECO:0000313" key="1">
    <source>
        <dbReference type="EMBL" id="KAJ8670031.1"/>
    </source>
</evidence>
<name>A0ACC2NHC7_9HYME</name>
<evidence type="ECO:0000313" key="2">
    <source>
        <dbReference type="Proteomes" id="UP001239111"/>
    </source>
</evidence>
<proteinExistence type="predicted"/>
<reference evidence="1" key="1">
    <citation type="submission" date="2023-04" db="EMBL/GenBank/DDBJ databases">
        <title>A chromosome-level genome assembly of the parasitoid wasp Eretmocerus hayati.</title>
        <authorList>
            <person name="Zhong Y."/>
            <person name="Liu S."/>
            <person name="Liu Y."/>
        </authorList>
    </citation>
    <scope>NUCLEOTIDE SEQUENCE</scope>
    <source>
        <strain evidence="1">ZJU_SS_LIU_2023</strain>
    </source>
</reference>
<organism evidence="1 2">
    <name type="scientific">Eretmocerus hayati</name>
    <dbReference type="NCBI Taxonomy" id="131215"/>
    <lineage>
        <taxon>Eukaryota</taxon>
        <taxon>Metazoa</taxon>
        <taxon>Ecdysozoa</taxon>
        <taxon>Arthropoda</taxon>
        <taxon>Hexapoda</taxon>
        <taxon>Insecta</taxon>
        <taxon>Pterygota</taxon>
        <taxon>Neoptera</taxon>
        <taxon>Endopterygota</taxon>
        <taxon>Hymenoptera</taxon>
        <taxon>Apocrita</taxon>
        <taxon>Proctotrupomorpha</taxon>
        <taxon>Chalcidoidea</taxon>
        <taxon>Aphelinidae</taxon>
        <taxon>Aphelininae</taxon>
        <taxon>Eretmocerus</taxon>
    </lineage>
</organism>
<comment type="caution">
    <text evidence="1">The sequence shown here is derived from an EMBL/GenBank/DDBJ whole genome shotgun (WGS) entry which is preliminary data.</text>
</comment>